<dbReference type="EMBL" id="FNOW01000061">
    <property type="protein sequence ID" value="SDY40711.1"/>
    <property type="molecule type" value="Genomic_DNA"/>
</dbReference>
<dbReference type="STRING" id="61595.SAMN05421644_1613"/>
<dbReference type="RefSeq" id="WP_091335318.1">
    <property type="nucleotide sequence ID" value="NZ_FNOW01000061.1"/>
</dbReference>
<proteinExistence type="predicted"/>
<sequence length="291" mass="32431">MQSHDLSLPLNFPQTFLPDRRLLRALLAFAASGGSGNKVAIGHITGIPTGNSTGKVEPMIRYALGMGLITAAKTGSSWQLNLTPLGTMVQREDPFLSEPVTLWLLHILLSRRCGHNLPAVGVADAWFALFAEGGFRLGTRFNQADYFDFLRSRYGEKSYLKSLSGLVPRMYAEDSSFAAIGALILDDATDAPHWIRTAAPIEHAFFPAYAAYLYLLWDENYADTRQVIFEDFARDMRLLALLGWNASDVQHWLDWLADSGLVKIDRYTGDAVLLRLRETDEVVNALYSELV</sequence>
<protein>
    <recommendedName>
        <fullName evidence="3">DUF4007 domain-containing protein</fullName>
    </recommendedName>
</protein>
<gene>
    <name evidence="1" type="ORF">SAMN05421644_1613</name>
</gene>
<dbReference type="Proteomes" id="UP000198672">
    <property type="component" value="Unassembled WGS sequence"/>
</dbReference>
<dbReference type="OrthoDB" id="5760934at2"/>
<reference evidence="2" key="1">
    <citation type="submission" date="2016-10" db="EMBL/GenBank/DDBJ databases">
        <authorList>
            <person name="Varghese N."/>
            <person name="Submissions S."/>
        </authorList>
    </citation>
    <scope>NUCLEOTIDE SEQUENCE [LARGE SCALE GENOMIC DNA]</scope>
    <source>
        <strain evidence="2">DSM 173</strain>
    </source>
</reference>
<evidence type="ECO:0008006" key="3">
    <source>
        <dbReference type="Google" id="ProtNLM"/>
    </source>
</evidence>
<organism evidence="1 2">
    <name type="scientific">Allochromatium warmingii</name>
    <name type="common">Chromatium warmingii</name>
    <dbReference type="NCBI Taxonomy" id="61595"/>
    <lineage>
        <taxon>Bacteria</taxon>
        <taxon>Pseudomonadati</taxon>
        <taxon>Pseudomonadota</taxon>
        <taxon>Gammaproteobacteria</taxon>
        <taxon>Chromatiales</taxon>
        <taxon>Chromatiaceae</taxon>
        <taxon>Allochromatium</taxon>
    </lineage>
</organism>
<name>A0A1H3JLB7_ALLWA</name>
<dbReference type="AlphaFoldDB" id="A0A1H3JLB7"/>
<keyword evidence="2" id="KW-1185">Reference proteome</keyword>
<evidence type="ECO:0000313" key="1">
    <source>
        <dbReference type="EMBL" id="SDY40711.1"/>
    </source>
</evidence>
<accession>A0A1H3JLB7</accession>
<evidence type="ECO:0000313" key="2">
    <source>
        <dbReference type="Proteomes" id="UP000198672"/>
    </source>
</evidence>